<sequence>MKSVVARKETDSIIESVVYTSEDGKEIRLTFDTVKQYLVSGDATKVSDEEVVLFMKLCEAQKLNPFRRDVYLIKFGDEPASLVVSKDVFIRRAQKSGLCNGWRAGVIIQHNDGTVEERQGTLVLPDEKLVGGWAEVFRKDWQIPLKVTVNLSEYIRRRKDGQIIRSWQQMPATMIRKVALEQALREAFMEELQGLYGAEEMGAELDETPEVQPAVVPELKEVENKPAVVVQPEEIEQAEEVQISQEEVKPSEESRQTIQVSISQDNQSDEYQTLYIREVNIIKSKSGKDYLKIIAYTDDAEKKILYAEANEKTTQLEKNAVIKAKVSKENNYNMLVDFSKVETASV</sequence>
<proteinExistence type="predicted"/>
<name>A0ABY7BN28_9FIRM</name>
<dbReference type="RefSeq" id="WP_045169927.1">
    <property type="nucleotide sequence ID" value="NZ_CP113865.1"/>
</dbReference>
<accession>A0ABY7BN28</accession>
<organism evidence="1 2">
    <name type="scientific">Caldicellulosiruptor morganii</name>
    <dbReference type="NCBI Taxonomy" id="1387555"/>
    <lineage>
        <taxon>Bacteria</taxon>
        <taxon>Bacillati</taxon>
        <taxon>Bacillota</taxon>
        <taxon>Bacillota incertae sedis</taxon>
        <taxon>Caldicellulosiruptorales</taxon>
        <taxon>Caldicellulosiruptoraceae</taxon>
        <taxon>Caldicellulosiruptor</taxon>
    </lineage>
</organism>
<dbReference type="NCBIfam" id="TIGR01913">
    <property type="entry name" value="bet_lambda"/>
    <property type="match status" value="1"/>
</dbReference>
<reference evidence="1" key="1">
    <citation type="submission" date="2022-12" db="EMBL/GenBank/DDBJ databases">
        <authorList>
            <person name="Bing R.G."/>
            <person name="Willard D.J."/>
            <person name="Manesh M.J.H."/>
            <person name="Laemthong T."/>
            <person name="Crosby J.R."/>
            <person name="Kelly R.M."/>
        </authorList>
    </citation>
    <scope>NUCLEOTIDE SEQUENCE</scope>
    <source>
        <strain evidence="1">DSM 8990</strain>
    </source>
</reference>
<dbReference type="InterPro" id="IPR018330">
    <property type="entry name" value="RecT_fam"/>
</dbReference>
<dbReference type="EMBL" id="CP113865">
    <property type="protein sequence ID" value="WAM33287.1"/>
    <property type="molecule type" value="Genomic_DNA"/>
</dbReference>
<protein>
    <submittedName>
        <fullName evidence="1">Phage recombination protein Bet</fullName>
    </submittedName>
</protein>
<dbReference type="InterPro" id="IPR010183">
    <property type="entry name" value="Phage_lambda_Bet"/>
</dbReference>
<dbReference type="Proteomes" id="UP001164909">
    <property type="component" value="Chromosome"/>
</dbReference>
<keyword evidence="2" id="KW-1185">Reference proteome</keyword>
<gene>
    <name evidence="1" type="primary">bet</name>
    <name evidence="1" type="ORF">OTK00_001782</name>
</gene>
<dbReference type="Pfam" id="PF03837">
    <property type="entry name" value="RecT"/>
    <property type="match status" value="1"/>
</dbReference>
<evidence type="ECO:0000313" key="2">
    <source>
        <dbReference type="Proteomes" id="UP001164909"/>
    </source>
</evidence>
<evidence type="ECO:0000313" key="1">
    <source>
        <dbReference type="EMBL" id="WAM33287.1"/>
    </source>
</evidence>